<sequence length="63" mass="7566">RCYDHGCDGRTFSSISNFRRHQRERAGQGPVCFCPRCGASFYRRWTRDHHVERGSCLRLPRWH</sequence>
<gene>
    <name evidence="1" type="ORF">M436DRAFT_53093</name>
</gene>
<dbReference type="EMBL" id="KL584716">
    <property type="protein sequence ID" value="KEQ70708.1"/>
    <property type="molecule type" value="Genomic_DNA"/>
</dbReference>
<proteinExistence type="predicted"/>
<evidence type="ECO:0000313" key="1">
    <source>
        <dbReference type="EMBL" id="KEQ70708.1"/>
    </source>
</evidence>
<dbReference type="GeneID" id="25411711"/>
<dbReference type="STRING" id="1043004.A0A074WCP0"/>
<reference evidence="1 2" key="1">
    <citation type="journal article" date="2014" name="BMC Genomics">
        <title>Genome sequencing of four Aureobasidium pullulans varieties: biotechnological potential, stress tolerance, and description of new species.</title>
        <authorList>
            <person name="Gostin Ar C."/>
            <person name="Ohm R.A."/>
            <person name="Kogej T."/>
            <person name="Sonjak S."/>
            <person name="Turk M."/>
            <person name="Zajc J."/>
            <person name="Zalar P."/>
            <person name="Grube M."/>
            <person name="Sun H."/>
            <person name="Han J."/>
            <person name="Sharma A."/>
            <person name="Chiniquy J."/>
            <person name="Ngan C.Y."/>
            <person name="Lipzen A."/>
            <person name="Barry K."/>
            <person name="Grigoriev I.V."/>
            <person name="Gunde-Cimerman N."/>
        </authorList>
    </citation>
    <scope>NUCLEOTIDE SEQUENCE [LARGE SCALE GENOMIC DNA]</scope>
    <source>
        <strain evidence="1 2">CBS 147.97</strain>
    </source>
</reference>
<dbReference type="AlphaFoldDB" id="A0A074WCP0"/>
<organism evidence="1 2">
    <name type="scientific">Aureobasidium namibiae CBS 147.97</name>
    <dbReference type="NCBI Taxonomy" id="1043004"/>
    <lineage>
        <taxon>Eukaryota</taxon>
        <taxon>Fungi</taxon>
        <taxon>Dikarya</taxon>
        <taxon>Ascomycota</taxon>
        <taxon>Pezizomycotina</taxon>
        <taxon>Dothideomycetes</taxon>
        <taxon>Dothideomycetidae</taxon>
        <taxon>Dothideales</taxon>
        <taxon>Saccotheciaceae</taxon>
        <taxon>Aureobasidium</taxon>
    </lineage>
</organism>
<keyword evidence="2" id="KW-1185">Reference proteome</keyword>
<evidence type="ECO:0000313" key="2">
    <source>
        <dbReference type="Proteomes" id="UP000027730"/>
    </source>
</evidence>
<accession>A0A074WCP0</accession>
<dbReference type="RefSeq" id="XP_013424864.1">
    <property type="nucleotide sequence ID" value="XM_013569410.1"/>
</dbReference>
<evidence type="ECO:0008006" key="3">
    <source>
        <dbReference type="Google" id="ProtNLM"/>
    </source>
</evidence>
<feature type="non-terminal residue" evidence="1">
    <location>
        <position position="1"/>
    </location>
</feature>
<dbReference type="OrthoDB" id="5366256at2759"/>
<name>A0A074WCP0_9PEZI</name>
<protein>
    <recommendedName>
        <fullName evidence="3">C2H2-type domain-containing protein</fullName>
    </recommendedName>
</protein>
<dbReference type="Proteomes" id="UP000027730">
    <property type="component" value="Unassembled WGS sequence"/>
</dbReference>
<dbReference type="HOGENOM" id="CLU_158786_1_0_1"/>
<dbReference type="Gene3D" id="3.30.160.60">
    <property type="entry name" value="Classic Zinc Finger"/>
    <property type="match status" value="1"/>
</dbReference>